<evidence type="ECO:0000259" key="2">
    <source>
        <dbReference type="Pfam" id="PF01171"/>
    </source>
</evidence>
<proteinExistence type="predicted"/>
<dbReference type="Pfam" id="PF01171">
    <property type="entry name" value="ATP_bind_3"/>
    <property type="match status" value="1"/>
</dbReference>
<comment type="caution">
    <text evidence="3">The sequence shown here is derived from an EMBL/GenBank/DDBJ whole genome shotgun (WGS) entry which is preliminary data.</text>
</comment>
<dbReference type="InterPro" id="IPR011063">
    <property type="entry name" value="TilS/TtcA_N"/>
</dbReference>
<dbReference type="InterPro" id="IPR014729">
    <property type="entry name" value="Rossmann-like_a/b/a_fold"/>
</dbReference>
<dbReference type="InterPro" id="IPR035107">
    <property type="entry name" value="tRNA_thiolation_TtcA_Ctu1"/>
</dbReference>
<protein>
    <submittedName>
        <fullName evidence="3">Cytoplasmic tRNA 2-thiolation protein 1</fullName>
    </submittedName>
</protein>
<keyword evidence="1" id="KW-0808">Transferase</keyword>
<organism evidence="3 4">
    <name type="scientific">Aduncisulcus paluster</name>
    <dbReference type="NCBI Taxonomy" id="2918883"/>
    <lineage>
        <taxon>Eukaryota</taxon>
        <taxon>Metamonada</taxon>
        <taxon>Carpediemonas-like organisms</taxon>
        <taxon>Aduncisulcus</taxon>
    </lineage>
</organism>
<dbReference type="PANTHER" id="PTHR11807:SF12">
    <property type="entry name" value="CYTOPLASMIC TRNA 2-THIOLATION PROTEIN 1"/>
    <property type="match status" value="1"/>
</dbReference>
<dbReference type="CDD" id="cd01713">
    <property type="entry name" value="CTU1-like"/>
    <property type="match status" value="1"/>
</dbReference>
<gene>
    <name evidence="3" type="ORF">ADUPG1_008814</name>
</gene>
<dbReference type="EMBL" id="BQXS01011048">
    <property type="protein sequence ID" value="GKT35712.1"/>
    <property type="molecule type" value="Genomic_DNA"/>
</dbReference>
<dbReference type="PIRSF" id="PIRSF004976">
    <property type="entry name" value="ATPase_YdaO"/>
    <property type="match status" value="1"/>
</dbReference>
<dbReference type="Gene3D" id="3.40.50.620">
    <property type="entry name" value="HUPs"/>
    <property type="match status" value="1"/>
</dbReference>
<keyword evidence="4" id="KW-1185">Reference proteome</keyword>
<sequence>MKCESCKIAPPSIKQPSTGKKLCKKCFIRDFEENVHNLIVSDNIFPSKGEHVAIGVSGGKDSTVLLHVLHTLNERYSYGLNLHMVAVDEGISGYRDESLDCVKYNQKKYSLPLVIVSFKDLFSSSLDSIVSRGGDVVRTQSCTYCGILRRRALEEGTKRAGCSVIATGHNADDVAETVLMNFMRGDVKRLARCSNSRTGTSEVSRDEDDDDIEDGGCGKCPARKSEQQQKSVSLATIPRVKPFKTSYQKEIVLYAHFSGLKYFSTECPYAVTAFRGYARVALQRIQRFRSPCVLDTIHGMDTIASAAAITPDRAERGKKSKKKSMPSSVPCVFCGARCTNGVCQTCVIAECVKRENYDVKAVRKQLEKECIV</sequence>
<dbReference type="PANTHER" id="PTHR11807">
    <property type="entry name" value="ATPASES OF THE PP SUPERFAMILY-RELATED"/>
    <property type="match status" value="1"/>
</dbReference>
<dbReference type="Proteomes" id="UP001057375">
    <property type="component" value="Unassembled WGS sequence"/>
</dbReference>
<accession>A0ABQ5KTC6</accession>
<evidence type="ECO:0000256" key="1">
    <source>
        <dbReference type="ARBA" id="ARBA00022679"/>
    </source>
</evidence>
<reference evidence="3" key="1">
    <citation type="submission" date="2022-03" db="EMBL/GenBank/DDBJ databases">
        <title>Draft genome sequence of Aduncisulcus paluster, a free-living microaerophilic Fornicata.</title>
        <authorList>
            <person name="Yuyama I."/>
            <person name="Kume K."/>
            <person name="Tamura T."/>
            <person name="Inagaki Y."/>
            <person name="Hashimoto T."/>
        </authorList>
    </citation>
    <scope>NUCLEOTIDE SEQUENCE</scope>
    <source>
        <strain evidence="3">NY0171</strain>
    </source>
</reference>
<dbReference type="InterPro" id="IPR056369">
    <property type="entry name" value="CTU1-like_ATP-bd"/>
</dbReference>
<dbReference type="SUPFAM" id="SSF52402">
    <property type="entry name" value="Adenine nucleotide alpha hydrolases-like"/>
    <property type="match status" value="1"/>
</dbReference>
<name>A0ABQ5KTC6_9EUKA</name>
<evidence type="ECO:0000313" key="4">
    <source>
        <dbReference type="Proteomes" id="UP001057375"/>
    </source>
</evidence>
<evidence type="ECO:0000313" key="3">
    <source>
        <dbReference type="EMBL" id="GKT35712.1"/>
    </source>
</evidence>
<feature type="domain" description="tRNA(Ile)-lysidine/2-thiocytidine synthase N-terminal" evidence="2">
    <location>
        <begin position="52"/>
        <end position="200"/>
    </location>
</feature>